<dbReference type="RefSeq" id="WP_183459442.1">
    <property type="nucleotide sequence ID" value="NZ_JACHWZ010000008.1"/>
</dbReference>
<feature type="transmembrane region" description="Helical" evidence="6">
    <location>
        <begin position="315"/>
        <end position="337"/>
    </location>
</feature>
<dbReference type="InterPro" id="IPR000731">
    <property type="entry name" value="SSD"/>
</dbReference>
<evidence type="ECO:0000256" key="6">
    <source>
        <dbReference type="SAM" id="Phobius"/>
    </source>
</evidence>
<dbReference type="SUPFAM" id="SSF82866">
    <property type="entry name" value="Multidrug efflux transporter AcrB transmembrane domain"/>
    <property type="match status" value="2"/>
</dbReference>
<keyword evidence="2" id="KW-1003">Cell membrane</keyword>
<feature type="transmembrane region" description="Helical" evidence="6">
    <location>
        <begin position="710"/>
        <end position="730"/>
    </location>
</feature>
<feature type="transmembrane region" description="Helical" evidence="6">
    <location>
        <begin position="446"/>
        <end position="465"/>
    </location>
</feature>
<accession>A0A7W4Z8X0</accession>
<dbReference type="InterPro" id="IPR004869">
    <property type="entry name" value="MMPL_dom"/>
</dbReference>
<keyword evidence="4 6" id="KW-1133">Transmembrane helix</keyword>
<dbReference type="PROSITE" id="PS50156">
    <property type="entry name" value="SSD"/>
    <property type="match status" value="1"/>
</dbReference>
<proteinExistence type="predicted"/>
<protein>
    <recommendedName>
        <fullName evidence="7">SSD domain-containing protein</fullName>
    </recommendedName>
</protein>
<organism evidence="8 9">
    <name type="scientific">Microbulbifer rhizosphaerae</name>
    <dbReference type="NCBI Taxonomy" id="1562603"/>
    <lineage>
        <taxon>Bacteria</taxon>
        <taxon>Pseudomonadati</taxon>
        <taxon>Pseudomonadota</taxon>
        <taxon>Gammaproteobacteria</taxon>
        <taxon>Cellvibrionales</taxon>
        <taxon>Microbulbiferaceae</taxon>
        <taxon>Microbulbifer</taxon>
    </lineage>
</organism>
<dbReference type="EMBL" id="JACHWZ010000008">
    <property type="protein sequence ID" value="MBB3061243.1"/>
    <property type="molecule type" value="Genomic_DNA"/>
</dbReference>
<feature type="transmembrane region" description="Helical" evidence="6">
    <location>
        <begin position="263"/>
        <end position="282"/>
    </location>
</feature>
<feature type="domain" description="SSD" evidence="7">
    <location>
        <begin position="708"/>
        <end position="835"/>
    </location>
</feature>
<dbReference type="InterPro" id="IPR001036">
    <property type="entry name" value="Acrflvin-R"/>
</dbReference>
<feature type="transmembrane region" description="Helical" evidence="6">
    <location>
        <begin position="289"/>
        <end position="309"/>
    </location>
</feature>
<feature type="transmembrane region" description="Helical" evidence="6">
    <location>
        <begin position="366"/>
        <end position="385"/>
    </location>
</feature>
<dbReference type="GO" id="GO:0005886">
    <property type="term" value="C:plasma membrane"/>
    <property type="evidence" value="ECO:0007669"/>
    <property type="project" value="UniProtKB-SubCell"/>
</dbReference>
<comment type="subcellular location">
    <subcellularLocation>
        <location evidence="1">Cell membrane</location>
        <topology evidence="1">Multi-pass membrane protein</topology>
    </subcellularLocation>
</comment>
<dbReference type="AlphaFoldDB" id="A0A7W4Z8X0"/>
<feature type="transmembrane region" description="Helical" evidence="6">
    <location>
        <begin position="808"/>
        <end position="836"/>
    </location>
</feature>
<evidence type="ECO:0000313" key="9">
    <source>
        <dbReference type="Proteomes" id="UP000535937"/>
    </source>
</evidence>
<feature type="transmembrane region" description="Helical" evidence="6">
    <location>
        <begin position="784"/>
        <end position="802"/>
    </location>
</feature>
<dbReference type="Proteomes" id="UP000535937">
    <property type="component" value="Unassembled WGS sequence"/>
</dbReference>
<dbReference type="GO" id="GO:0022857">
    <property type="term" value="F:transmembrane transporter activity"/>
    <property type="evidence" value="ECO:0007669"/>
    <property type="project" value="InterPro"/>
</dbReference>
<evidence type="ECO:0000256" key="3">
    <source>
        <dbReference type="ARBA" id="ARBA00022692"/>
    </source>
</evidence>
<dbReference type="Gene3D" id="1.20.1640.10">
    <property type="entry name" value="Multidrug efflux transporter AcrB transmembrane domain"/>
    <property type="match status" value="2"/>
</dbReference>
<feature type="transmembrane region" description="Helical" evidence="6">
    <location>
        <begin position="685"/>
        <end position="703"/>
    </location>
</feature>
<dbReference type="InterPro" id="IPR050545">
    <property type="entry name" value="Mycobact_MmpL"/>
</dbReference>
<comment type="caution">
    <text evidence="8">The sequence shown here is derived from an EMBL/GenBank/DDBJ whole genome shotgun (WGS) entry which is preliminary data.</text>
</comment>
<feature type="transmembrane region" description="Helical" evidence="6">
    <location>
        <begin position="391"/>
        <end position="417"/>
    </location>
</feature>
<evidence type="ECO:0000313" key="8">
    <source>
        <dbReference type="EMBL" id="MBB3061243.1"/>
    </source>
</evidence>
<gene>
    <name evidence="8" type="ORF">FHS09_002076</name>
</gene>
<name>A0A7W4Z8X0_9GAMM</name>
<evidence type="ECO:0000256" key="4">
    <source>
        <dbReference type="ARBA" id="ARBA00022989"/>
    </source>
</evidence>
<keyword evidence="9" id="KW-1185">Reference proteome</keyword>
<feature type="transmembrane region" description="Helical" evidence="6">
    <location>
        <begin position="736"/>
        <end position="758"/>
    </location>
</feature>
<evidence type="ECO:0000259" key="7">
    <source>
        <dbReference type="PROSITE" id="PS50156"/>
    </source>
</evidence>
<sequence length="857" mass="95190">MLSALKTCYEKLVIEHPKTVLVIVALLTLVAAAGLPRFKLDASADSLTLETDDSLDYFREIAERYSSGDFLVVTYRYKNGDLFDDDSLATLRRLRDELAQVEGITSVQTILDVPLLYSPKPAITDIADGIRTLSTPGTDRKLARQEFLSSPIYRELILSPDGQTTALLLNLELDRRGLELVRERDALRRKRNSDEGLSGEEVARLEEVSVTYLQHRTQGEQRSRERVEEVREILTGYKDNAELFLGGVSMITADMVSFIKSDLVVFGSGILLFIIVTLLVIFRQARWVLLPLTTCVVTAVTMLGLLSWLDWRLTVISANFVALLLIITLAITIHLAVRYREFAAQNPDWERRRLVMETVQFMAKPCLYTALTTMVAFMSLVVSGIRPVIDFGWMMTIGVTLALVLSFAIIPAALMLLRKRTDGVGEDNSGVFTLIFSRFAERRRGIVLGVSLLAAVVSVVGISMLKVENRFIDYFDKSTEIYQGMQVIDQRLGGTVTLDIILDKPEEEVPAFEGEEDPFAMDTADDGFAEEDPFAAEDPFGGEGETVENSYWFTVAGLAKIEQLHDFLEQQPEIGKVQSLATLYKVARDLNNGPLNDFELAVARTSLPEDINDVLVAPYLSVEHSQARITLRAMETDPNLRREELIQRIYDYAENDMGITPEYIHQTGLLVLYNNMLQSLFKSQILTLGAVFVGILLMFLVLFRSLSLAIIALVPNMLAACVVLGGMGLAGVPLDMMTITIAAITVGIGVDHAIHYLYRFRAEFEKDGDYLATMHRSHATIGRAMFYTAITIIAGFSILALSKFVPSIYFGLLTALAMSAALLGSLTLLPLLLLLFKPLGVSEDKEEKSEDSVACNA</sequence>
<dbReference type="Pfam" id="PF03176">
    <property type="entry name" value="MMPL"/>
    <property type="match status" value="2"/>
</dbReference>
<keyword evidence="3 6" id="KW-0812">Transmembrane</keyword>
<keyword evidence="5 6" id="KW-0472">Membrane</keyword>
<dbReference type="PANTHER" id="PTHR33406">
    <property type="entry name" value="MEMBRANE PROTEIN MJ1562-RELATED"/>
    <property type="match status" value="1"/>
</dbReference>
<evidence type="ECO:0000256" key="5">
    <source>
        <dbReference type="ARBA" id="ARBA00023136"/>
    </source>
</evidence>
<dbReference type="PANTHER" id="PTHR33406:SF13">
    <property type="entry name" value="MEMBRANE PROTEIN YDFJ"/>
    <property type="match status" value="1"/>
</dbReference>
<reference evidence="8 9" key="1">
    <citation type="submission" date="2020-08" db="EMBL/GenBank/DDBJ databases">
        <title>Genomic Encyclopedia of Type Strains, Phase III (KMG-III): the genomes of soil and plant-associated and newly described type strains.</title>
        <authorList>
            <person name="Whitman W."/>
        </authorList>
    </citation>
    <scope>NUCLEOTIDE SEQUENCE [LARGE SCALE GENOMIC DNA]</scope>
    <source>
        <strain evidence="8 9">CECT 8799</strain>
    </source>
</reference>
<evidence type="ECO:0000256" key="1">
    <source>
        <dbReference type="ARBA" id="ARBA00004651"/>
    </source>
</evidence>
<evidence type="ECO:0000256" key="2">
    <source>
        <dbReference type="ARBA" id="ARBA00022475"/>
    </source>
</evidence>
<dbReference type="PRINTS" id="PR00702">
    <property type="entry name" value="ACRIFLAVINRP"/>
</dbReference>